<evidence type="ECO:0000313" key="2">
    <source>
        <dbReference type="EMBL" id="CAL5141620.1"/>
    </source>
</evidence>
<feature type="region of interest" description="Disordered" evidence="1">
    <location>
        <begin position="244"/>
        <end position="328"/>
    </location>
</feature>
<feature type="compositionally biased region" description="Gly residues" evidence="1">
    <location>
        <begin position="278"/>
        <end position="287"/>
    </location>
</feature>
<organism evidence="2 3">
    <name type="scientific">Calicophoron daubneyi</name>
    <name type="common">Rumen fluke</name>
    <name type="synonym">Paramphistomum daubneyi</name>
    <dbReference type="NCBI Taxonomy" id="300641"/>
    <lineage>
        <taxon>Eukaryota</taxon>
        <taxon>Metazoa</taxon>
        <taxon>Spiralia</taxon>
        <taxon>Lophotrochozoa</taxon>
        <taxon>Platyhelminthes</taxon>
        <taxon>Trematoda</taxon>
        <taxon>Digenea</taxon>
        <taxon>Plagiorchiida</taxon>
        <taxon>Pronocephalata</taxon>
        <taxon>Paramphistomoidea</taxon>
        <taxon>Paramphistomidae</taxon>
        <taxon>Calicophoron</taxon>
    </lineage>
</organism>
<dbReference type="EMBL" id="CAXLJL010000922">
    <property type="protein sequence ID" value="CAL5141620.1"/>
    <property type="molecule type" value="Genomic_DNA"/>
</dbReference>
<proteinExistence type="predicted"/>
<evidence type="ECO:0000313" key="3">
    <source>
        <dbReference type="Proteomes" id="UP001497525"/>
    </source>
</evidence>
<feature type="compositionally biased region" description="Low complexity" evidence="1">
    <location>
        <begin position="288"/>
        <end position="314"/>
    </location>
</feature>
<dbReference type="AlphaFoldDB" id="A0AAV2TZ52"/>
<sequence>MTTLKLEDPTVDVMDIEEYRLAFLMQFFVQHKHRFRFPRLRLQNLCSADLTKMKHPRSAQVILICPSCAKICPQDDSLRKIDKRAVPLTMTLLTLTGFQSVSLLCQLACLPPGLNTPGESSCNLRCSLVDVLIKRNVMNAQISLAILPNLRLYRERPQNGLSSLWDVAVGPTAAQWQAFIASLSRNEKEYDLYCFLKQDLFELVKESLDVYELHSHNSELDSGYLRAKEANELAELKRRRCMNSSKNTVDSVDSEKLPLNMTGLGATGPKSASPAFSGGHGTCGVGSSGSSTSGAPLTPSSARTPTSAPPATTSGGCPPHLHQQQSLPESCMSEMPGVCVKSDSRIPSQSVFQSQPNTQRSDPVAGKIKIPQPTSATDFVTTNPNKVDSGCLDSAAPTHQSAQQSVGDNHFSLTNSVTFCSSFPNPQMSGQAAAPAVTQWSNLPPVSGSVKPEQQNAELFPDGFTRTRSSGTAEDADVNEQLKLPLASSGPNQMIDSQMHTNETCSVSSSWPSPTRLGSDSCSSAVSSTTAIGLQRQQSASLVAVGIHSPVRHRILSISRTTHLLMLRPH</sequence>
<protein>
    <submittedName>
        <fullName evidence="2">Uncharacterized protein</fullName>
    </submittedName>
</protein>
<accession>A0AAV2TZ52</accession>
<reference evidence="2" key="1">
    <citation type="submission" date="2024-06" db="EMBL/GenBank/DDBJ databases">
        <authorList>
            <person name="Liu X."/>
            <person name="Lenzi L."/>
            <person name="Haldenby T S."/>
            <person name="Uol C."/>
        </authorList>
    </citation>
    <scope>NUCLEOTIDE SEQUENCE</scope>
</reference>
<gene>
    <name evidence="2" type="ORF">CDAUBV1_LOCUS16898</name>
</gene>
<comment type="caution">
    <text evidence="2">The sequence shown here is derived from an EMBL/GenBank/DDBJ whole genome shotgun (WGS) entry which is preliminary data.</text>
</comment>
<dbReference type="Proteomes" id="UP001497525">
    <property type="component" value="Unassembled WGS sequence"/>
</dbReference>
<evidence type="ECO:0000256" key="1">
    <source>
        <dbReference type="SAM" id="MobiDB-lite"/>
    </source>
</evidence>
<name>A0AAV2TZ52_CALDB</name>